<dbReference type="InterPro" id="IPR025198">
    <property type="entry name" value="PPK_N_dom"/>
</dbReference>
<dbReference type="CDD" id="cd09168">
    <property type="entry name" value="PLDc_PaPPK1_C2_like"/>
    <property type="match status" value="1"/>
</dbReference>
<protein>
    <recommendedName>
        <fullName evidence="6 7">Polyphosphate kinase</fullName>
        <ecNumber evidence="6 7">2.7.4.1</ecNumber>
    </recommendedName>
    <alternativeName>
        <fullName evidence="6">ATP-polyphosphate phosphotransferase</fullName>
    </alternativeName>
    <alternativeName>
        <fullName evidence="6">Polyphosphoric acid kinase</fullName>
    </alternativeName>
</protein>
<comment type="cofactor">
    <cofactor evidence="6">
        <name>Mg(2+)</name>
        <dbReference type="ChEBI" id="CHEBI:18420"/>
    </cofactor>
</comment>
<dbReference type="NCBIfam" id="NF003918">
    <property type="entry name" value="PRK05443.1-2"/>
    <property type="match status" value="1"/>
</dbReference>
<dbReference type="SUPFAM" id="SSF56024">
    <property type="entry name" value="Phospholipase D/nuclease"/>
    <property type="match status" value="2"/>
</dbReference>
<gene>
    <name evidence="6 13" type="primary">ppk</name>
    <name evidence="13" type="ORF">GCM10011348_08020</name>
</gene>
<dbReference type="NCBIfam" id="NF003917">
    <property type="entry name" value="PRK05443.1-1"/>
    <property type="match status" value="1"/>
</dbReference>
<dbReference type="AlphaFoldDB" id="A0A918DP55"/>
<dbReference type="EC" id="2.7.4.1" evidence="6 7"/>
<evidence type="ECO:0000256" key="4">
    <source>
        <dbReference type="ARBA" id="ARBA00022777"/>
    </source>
</evidence>
<feature type="binding site" evidence="6">
    <location>
        <position position="518"/>
    </location>
    <ligand>
        <name>ATP</name>
        <dbReference type="ChEBI" id="CHEBI:30616"/>
    </ligand>
</feature>
<keyword evidence="5 6" id="KW-0067">ATP-binding</keyword>
<dbReference type="NCBIfam" id="NF003921">
    <property type="entry name" value="PRK05443.2-2"/>
    <property type="match status" value="1"/>
</dbReference>
<dbReference type="Pfam" id="PF13090">
    <property type="entry name" value="PP_kinase_C"/>
    <property type="match status" value="1"/>
</dbReference>
<dbReference type="PANTHER" id="PTHR30218:SF0">
    <property type="entry name" value="POLYPHOSPHATE KINASE"/>
    <property type="match status" value="1"/>
</dbReference>
<evidence type="ECO:0000256" key="5">
    <source>
        <dbReference type="ARBA" id="ARBA00022840"/>
    </source>
</evidence>
<dbReference type="RefSeq" id="WP_188858568.1">
    <property type="nucleotide sequence ID" value="NZ_BMLT01000002.1"/>
</dbReference>
<feature type="domain" description="Polyphosphate kinase middle" evidence="9">
    <location>
        <begin position="171"/>
        <end position="353"/>
    </location>
</feature>
<dbReference type="InterPro" id="IPR025200">
    <property type="entry name" value="PPK_C_dom2"/>
</dbReference>
<evidence type="ECO:0000259" key="10">
    <source>
        <dbReference type="Pfam" id="PF13089"/>
    </source>
</evidence>
<comment type="PTM">
    <text evidence="6 7">An intermediate of this reaction is the autophosphorylated ppk in which a phosphate is covalently linked to a histidine residue through a N-P bond.</text>
</comment>
<feature type="domain" description="Polyphosphate kinase C-terminal" evidence="11">
    <location>
        <begin position="553"/>
        <end position="725"/>
    </location>
</feature>
<dbReference type="InterPro" id="IPR036832">
    <property type="entry name" value="PPK_N_dom_sf"/>
</dbReference>
<evidence type="ECO:0000256" key="3">
    <source>
        <dbReference type="ARBA" id="ARBA00022741"/>
    </source>
</evidence>
<dbReference type="GO" id="GO:0046872">
    <property type="term" value="F:metal ion binding"/>
    <property type="evidence" value="ECO:0007669"/>
    <property type="project" value="UniProtKB-KW"/>
</dbReference>
<dbReference type="InterPro" id="IPR041108">
    <property type="entry name" value="PP_kinase_C_1"/>
</dbReference>
<dbReference type="InterPro" id="IPR024953">
    <property type="entry name" value="PP_kinase_middle"/>
</dbReference>
<name>A0A918DP55_9GAMM</name>
<feature type="domain" description="Polyphosphate kinase C-terminal" evidence="12">
    <location>
        <begin position="382"/>
        <end position="545"/>
    </location>
</feature>
<feature type="domain" description="Polyphosphate kinase N-terminal" evidence="10">
    <location>
        <begin position="57"/>
        <end position="162"/>
    </location>
</feature>
<feature type="binding site" evidence="6">
    <location>
        <position position="425"/>
    </location>
    <ligand>
        <name>Mg(2+)</name>
        <dbReference type="ChEBI" id="CHEBI:18420"/>
    </ligand>
</feature>
<evidence type="ECO:0000256" key="7">
    <source>
        <dbReference type="RuleBase" id="RU003800"/>
    </source>
</evidence>
<dbReference type="GO" id="GO:0009358">
    <property type="term" value="C:polyphosphate kinase complex"/>
    <property type="evidence" value="ECO:0007669"/>
    <property type="project" value="InterPro"/>
</dbReference>
<dbReference type="Pfam" id="PF17941">
    <property type="entry name" value="PP_kinase_C_1"/>
    <property type="match status" value="1"/>
</dbReference>
<dbReference type="GO" id="GO:0008976">
    <property type="term" value="F:polyphosphate kinase activity"/>
    <property type="evidence" value="ECO:0007669"/>
    <property type="project" value="UniProtKB-UniRule"/>
</dbReference>
<sequence length="734" mass="83497">MNKALEEPAAQRDAEAPAEPVLDQTEATQALLESRESLAITEPVEVPPVDLKAPELYINRELSHLQFNVRVLEQALDPGYPLLERLMFLLIFSSNLDEFFEIRVAEQLRQLKYGREAVGPDAMHPQKVLERIREICDLNVTRQYKILNEIIFPEMASQGIRFIRRADWTPEQRDWVREYFDGNVVPVISPIGLDPSHPFPRLVNKSLNFIVQLDGKDAFGRETGLAIIPAPRSLPRLIRLPDELCNGGDNLVFLSSMIHEFADDLFPGMAIKGCYQFRITRNADLTFDFEEIEDLARTLKGELHSRKYGDAVRLEVDNRTPEEFISFLQEEFTLNDSQVYRVDGPVNLTRLMAVRDLVDRSDLRWKPFSPGIPNKLRNEKTVFESIAANEQLLLHPFQSFSPVVDLLRQAAKDPKVVAIKQTLYRTGDKSDIVNALVEAARSGKEVTVVIELRARFDEESNLHLASRLQEAGCLVVYGVVGYKCHAKAMLIVRQEGNKLVRYCHLGTGNYHSGTARLYTDYSFITADQEMGEDVHKVFQQLTGMGKIQRLKKLFNAPFTLMAKMIELIQREARNAASGKPARIIVKVNGLTEPKLIRALYEASQAGVQIDLVVRGMCQLRPGIEGISDNIRVVSIIGRFLEHTRVYYFENTGGKPDVFCSSADWMERNMRNRVETGFQLSGKNAERIRRELEYYLQDNTQSWELALDGSYTLRQPAEGEEPFSAQQQLLSDYAS</sequence>
<keyword evidence="3 6" id="KW-0547">Nucleotide-binding</keyword>
<evidence type="ECO:0000256" key="1">
    <source>
        <dbReference type="ARBA" id="ARBA00022553"/>
    </source>
</evidence>
<dbReference type="CDD" id="cd09165">
    <property type="entry name" value="PLDc_PaPPK1_C1_like"/>
    <property type="match status" value="1"/>
</dbReference>
<keyword evidence="4 6" id="KW-0418">Kinase</keyword>
<feature type="active site" description="Phosphohistidine intermediate" evidence="6">
    <location>
        <position position="485"/>
    </location>
</feature>
<feature type="compositionally biased region" description="Basic and acidic residues" evidence="8">
    <location>
        <begin position="1"/>
        <end position="15"/>
    </location>
</feature>
<feature type="binding site" evidence="6">
    <location>
        <position position="455"/>
    </location>
    <ligand>
        <name>Mg(2+)</name>
        <dbReference type="ChEBI" id="CHEBI:18420"/>
    </ligand>
</feature>
<evidence type="ECO:0000256" key="2">
    <source>
        <dbReference type="ARBA" id="ARBA00022679"/>
    </source>
</evidence>
<dbReference type="Gene3D" id="1.20.58.310">
    <property type="entry name" value="Polyphosphate kinase N-terminal domain"/>
    <property type="match status" value="1"/>
</dbReference>
<keyword evidence="2 6" id="KW-0808">Transferase</keyword>
<dbReference type="GO" id="GO:0006799">
    <property type="term" value="P:polyphosphate biosynthetic process"/>
    <property type="evidence" value="ECO:0007669"/>
    <property type="project" value="UniProtKB-UniRule"/>
</dbReference>
<dbReference type="HAMAP" id="MF_00347">
    <property type="entry name" value="Polyphosphate_kinase"/>
    <property type="match status" value="1"/>
</dbReference>
<comment type="similarity">
    <text evidence="6 7">Belongs to the polyphosphate kinase 1 (PPK1) family.</text>
</comment>
<dbReference type="InterPro" id="IPR036830">
    <property type="entry name" value="PP_kinase_middle_dom_sf"/>
</dbReference>
<feature type="region of interest" description="Disordered" evidence="8">
    <location>
        <begin position="1"/>
        <end position="23"/>
    </location>
</feature>
<dbReference type="Proteomes" id="UP000599578">
    <property type="component" value="Unassembled WGS sequence"/>
</dbReference>
<accession>A0A918DP55</accession>
<evidence type="ECO:0000256" key="8">
    <source>
        <dbReference type="SAM" id="MobiDB-lite"/>
    </source>
</evidence>
<proteinExistence type="inferred from homology"/>
<comment type="caution">
    <text evidence="13">The sequence shown here is derived from an EMBL/GenBank/DDBJ whole genome shotgun (WGS) entry which is preliminary data.</text>
</comment>
<organism evidence="13 14">
    <name type="scientific">Marinobacterium nitratireducens</name>
    <dbReference type="NCBI Taxonomy" id="518897"/>
    <lineage>
        <taxon>Bacteria</taxon>
        <taxon>Pseudomonadati</taxon>
        <taxon>Pseudomonadota</taxon>
        <taxon>Gammaproteobacteria</taxon>
        <taxon>Oceanospirillales</taxon>
        <taxon>Oceanospirillaceae</taxon>
        <taxon>Marinobacterium</taxon>
    </lineage>
</organism>
<keyword evidence="6" id="KW-0479">Metal-binding</keyword>
<evidence type="ECO:0000313" key="13">
    <source>
        <dbReference type="EMBL" id="GGO77751.1"/>
    </source>
</evidence>
<comment type="catalytic activity">
    <reaction evidence="6 7">
        <text>[phosphate](n) + ATP = [phosphate](n+1) + ADP</text>
        <dbReference type="Rhea" id="RHEA:19573"/>
        <dbReference type="Rhea" id="RHEA-COMP:9859"/>
        <dbReference type="Rhea" id="RHEA-COMP:14280"/>
        <dbReference type="ChEBI" id="CHEBI:16838"/>
        <dbReference type="ChEBI" id="CHEBI:30616"/>
        <dbReference type="ChEBI" id="CHEBI:456216"/>
        <dbReference type="EC" id="2.7.4.1"/>
    </reaction>
</comment>
<dbReference type="SUPFAM" id="SSF140356">
    <property type="entry name" value="PPK N-terminal domain-like"/>
    <property type="match status" value="1"/>
</dbReference>
<evidence type="ECO:0000259" key="9">
    <source>
        <dbReference type="Pfam" id="PF02503"/>
    </source>
</evidence>
<evidence type="ECO:0000256" key="6">
    <source>
        <dbReference type="HAMAP-Rule" id="MF_00347"/>
    </source>
</evidence>
<feature type="binding site" evidence="6">
    <location>
        <position position="95"/>
    </location>
    <ligand>
        <name>ATP</name>
        <dbReference type="ChEBI" id="CHEBI:30616"/>
    </ligand>
</feature>
<dbReference type="NCBIfam" id="TIGR03705">
    <property type="entry name" value="poly_P_kin"/>
    <property type="match status" value="1"/>
</dbReference>
<feature type="binding site" evidence="6">
    <location>
        <position position="614"/>
    </location>
    <ligand>
        <name>ATP</name>
        <dbReference type="ChEBI" id="CHEBI:30616"/>
    </ligand>
</feature>
<feature type="binding site" evidence="6">
    <location>
        <position position="642"/>
    </location>
    <ligand>
        <name>ATP</name>
        <dbReference type="ChEBI" id="CHEBI:30616"/>
    </ligand>
</feature>
<dbReference type="GO" id="GO:0005524">
    <property type="term" value="F:ATP binding"/>
    <property type="evidence" value="ECO:0007669"/>
    <property type="project" value="UniProtKB-KW"/>
</dbReference>
<keyword evidence="14" id="KW-1185">Reference proteome</keyword>
<dbReference type="EMBL" id="BMLT01000002">
    <property type="protein sequence ID" value="GGO77751.1"/>
    <property type="molecule type" value="Genomic_DNA"/>
</dbReference>
<dbReference type="InterPro" id="IPR003414">
    <property type="entry name" value="PP_kinase"/>
</dbReference>
<keyword evidence="6" id="KW-0460">Magnesium</keyword>
<dbReference type="Pfam" id="PF02503">
    <property type="entry name" value="PP_kinase"/>
    <property type="match status" value="1"/>
</dbReference>
<evidence type="ECO:0000259" key="11">
    <source>
        <dbReference type="Pfam" id="PF13090"/>
    </source>
</evidence>
<dbReference type="PANTHER" id="PTHR30218">
    <property type="entry name" value="POLYPHOSPHATE KINASE"/>
    <property type="match status" value="1"/>
</dbReference>
<dbReference type="PIRSF" id="PIRSF015589">
    <property type="entry name" value="PP_kinase"/>
    <property type="match status" value="1"/>
</dbReference>
<evidence type="ECO:0000313" key="14">
    <source>
        <dbReference type="Proteomes" id="UP000599578"/>
    </source>
</evidence>
<dbReference type="Gene3D" id="3.30.1840.10">
    <property type="entry name" value="Polyphosphate kinase middle domain"/>
    <property type="match status" value="1"/>
</dbReference>
<dbReference type="SUPFAM" id="SSF143724">
    <property type="entry name" value="PHP14-like"/>
    <property type="match status" value="1"/>
</dbReference>
<keyword evidence="1 6" id="KW-0597">Phosphoprotein</keyword>
<dbReference type="Pfam" id="PF13089">
    <property type="entry name" value="PP_kinase_N"/>
    <property type="match status" value="1"/>
</dbReference>
<reference evidence="13 14" key="1">
    <citation type="journal article" date="2014" name="Int. J. Syst. Evol. Microbiol.">
        <title>Complete genome sequence of Corynebacterium casei LMG S-19264T (=DSM 44701T), isolated from a smear-ripened cheese.</title>
        <authorList>
            <consortium name="US DOE Joint Genome Institute (JGI-PGF)"/>
            <person name="Walter F."/>
            <person name="Albersmeier A."/>
            <person name="Kalinowski J."/>
            <person name="Ruckert C."/>
        </authorList>
    </citation>
    <scope>NUCLEOTIDE SEQUENCE [LARGE SCALE GENOMIC DNA]</scope>
    <source>
        <strain evidence="13 14">CGMCC 1.7286</strain>
    </source>
</reference>
<dbReference type="Gene3D" id="3.30.870.10">
    <property type="entry name" value="Endonuclease Chain A"/>
    <property type="match status" value="2"/>
</dbReference>
<comment type="function">
    <text evidence="6 7">Catalyzes the reversible transfer of the terminal phosphate of ATP to form a long-chain polyphosphate (polyP).</text>
</comment>
<evidence type="ECO:0000259" key="12">
    <source>
        <dbReference type="Pfam" id="PF17941"/>
    </source>
</evidence>